<dbReference type="PANTHER" id="PTHR41694:SF3">
    <property type="entry name" value="RNA-DIRECTED DNA POLYMERASE-RELATED"/>
    <property type="match status" value="1"/>
</dbReference>
<feature type="non-terminal residue" evidence="10">
    <location>
        <position position="339"/>
    </location>
</feature>
<dbReference type="InterPro" id="IPR010661">
    <property type="entry name" value="RVT_thumb"/>
</dbReference>
<protein>
    <recommendedName>
        <fullName evidence="2">ribonuclease H</fullName>
        <ecNumber evidence="2">3.1.26.4</ecNumber>
    </recommendedName>
</protein>
<proteinExistence type="inferred from homology"/>
<evidence type="ECO:0000256" key="5">
    <source>
        <dbReference type="ARBA" id="ARBA00022722"/>
    </source>
</evidence>
<evidence type="ECO:0000313" key="11">
    <source>
        <dbReference type="Proteomes" id="UP000572057"/>
    </source>
</evidence>
<sequence length="339" mass="38701">DKPKFAFTVPVINNAESTQQYQWKVLPQGMRNSPIICQWYVAQALSGVRKQFPDAHLYHYMDGILVAAPTQGELVRIQPQLLDALHSRGLQVAPEKVQQQPPQKYLEVKILECTIQHHKVQFVHLVKTLNDAQKLVGTINWVHPLFGISSADLEPLFALLGGEPDLLSPRQLNEEAQTAHQKVADAISQRQSAHWAPELPFWLIVLNSSRQPHALIFQWDSEKPDPLLIIEWVFLPNNMPKTTSMQDKLMAMLIVKVHQRLTCFSGKDFDRIYLPLTMFYLNWLLQMSEKLQIALADYPGQKSIHLPKHKLLSSSFNLLPKPKRSETPLEAMTIFTDGS</sequence>
<dbReference type="SUPFAM" id="SSF56672">
    <property type="entry name" value="DNA/RNA polymerases"/>
    <property type="match status" value="1"/>
</dbReference>
<keyword evidence="5" id="KW-0540">Nuclease</keyword>
<dbReference type="EMBL" id="VXBM01001296">
    <property type="protein sequence ID" value="NXO43666.1"/>
    <property type="molecule type" value="Genomic_DNA"/>
</dbReference>
<dbReference type="OrthoDB" id="422540at2759"/>
<dbReference type="Pfam" id="PF00078">
    <property type="entry name" value="RVT_1"/>
    <property type="match status" value="1"/>
</dbReference>
<comment type="similarity">
    <text evidence="1">Belongs to the beta type-B retroviral polymerase family. HERV class-II K(HML-2) pol subfamily.</text>
</comment>
<gene>
    <name evidence="10" type="primary">Ervk8_1</name>
    <name evidence="10" type="ORF">LOCOCH_R04030</name>
</gene>
<dbReference type="PROSITE" id="PS50878">
    <property type="entry name" value="RT_POL"/>
    <property type="match status" value="1"/>
</dbReference>
<dbReference type="Gene3D" id="3.30.70.270">
    <property type="match status" value="2"/>
</dbReference>
<keyword evidence="8" id="KW-0695">RNA-directed DNA polymerase</keyword>
<dbReference type="GO" id="GO:0004523">
    <property type="term" value="F:RNA-DNA hybrid ribonuclease activity"/>
    <property type="evidence" value="ECO:0007669"/>
    <property type="project" value="UniProtKB-EC"/>
</dbReference>
<evidence type="ECO:0000256" key="6">
    <source>
        <dbReference type="ARBA" id="ARBA00022759"/>
    </source>
</evidence>
<reference evidence="11" key="1">
    <citation type="submission" date="2019-09" db="EMBL/GenBank/DDBJ databases">
        <title>Bird 10,000 Genomes (B10K) Project - Family phase.</title>
        <authorList>
            <person name="Zhang G."/>
        </authorList>
    </citation>
    <scope>NUCLEOTIDE SEQUENCE [LARGE SCALE GENOMIC DNA]</scope>
</reference>
<evidence type="ECO:0000259" key="9">
    <source>
        <dbReference type="PROSITE" id="PS50878"/>
    </source>
</evidence>
<evidence type="ECO:0000256" key="1">
    <source>
        <dbReference type="ARBA" id="ARBA00010879"/>
    </source>
</evidence>
<dbReference type="AlphaFoldDB" id="A0A7L1S4H0"/>
<dbReference type="InterPro" id="IPR000477">
    <property type="entry name" value="RT_dom"/>
</dbReference>
<dbReference type="Pfam" id="PF06817">
    <property type="entry name" value="RVT_thumb"/>
    <property type="match status" value="1"/>
</dbReference>
<keyword evidence="11" id="KW-1185">Reference proteome</keyword>
<name>A0A7L1S4H0_9PASS</name>
<organism evidence="10 11">
    <name type="scientific">Helopsaltes ochotensis</name>
    <name type="common">Middendorff's grasshopper-warbler</name>
    <dbReference type="NCBI Taxonomy" id="3150915"/>
    <lineage>
        <taxon>Eukaryota</taxon>
        <taxon>Metazoa</taxon>
        <taxon>Chordata</taxon>
        <taxon>Craniata</taxon>
        <taxon>Vertebrata</taxon>
        <taxon>Euteleostomi</taxon>
        <taxon>Archelosauria</taxon>
        <taxon>Archosauria</taxon>
        <taxon>Dinosauria</taxon>
        <taxon>Saurischia</taxon>
        <taxon>Theropoda</taxon>
        <taxon>Coelurosauria</taxon>
        <taxon>Aves</taxon>
        <taxon>Neognathae</taxon>
        <taxon>Neoaves</taxon>
        <taxon>Telluraves</taxon>
        <taxon>Australaves</taxon>
        <taxon>Passeriformes</taxon>
        <taxon>Sylvioidea</taxon>
        <taxon>Locustellidae</taxon>
        <taxon>Helopsaltes</taxon>
    </lineage>
</organism>
<feature type="domain" description="Reverse transcriptase" evidence="9">
    <location>
        <begin position="1"/>
        <end position="110"/>
    </location>
</feature>
<dbReference type="Proteomes" id="UP000572057">
    <property type="component" value="Unassembled WGS sequence"/>
</dbReference>
<comment type="caution">
    <text evidence="10">The sequence shown here is derived from an EMBL/GenBank/DDBJ whole genome shotgun (WGS) entry which is preliminary data.</text>
</comment>
<evidence type="ECO:0000256" key="3">
    <source>
        <dbReference type="ARBA" id="ARBA00022679"/>
    </source>
</evidence>
<evidence type="ECO:0000256" key="4">
    <source>
        <dbReference type="ARBA" id="ARBA00022695"/>
    </source>
</evidence>
<dbReference type="InterPro" id="IPR043128">
    <property type="entry name" value="Rev_trsase/Diguanyl_cyclase"/>
</dbReference>
<evidence type="ECO:0000256" key="7">
    <source>
        <dbReference type="ARBA" id="ARBA00022801"/>
    </source>
</evidence>
<keyword evidence="6" id="KW-0255">Endonuclease</keyword>
<keyword evidence="3" id="KW-0808">Transferase</keyword>
<evidence type="ECO:0000256" key="2">
    <source>
        <dbReference type="ARBA" id="ARBA00012180"/>
    </source>
</evidence>
<dbReference type="PANTHER" id="PTHR41694">
    <property type="entry name" value="ENDOGENOUS RETROVIRUS GROUP K MEMBER POL PROTEIN"/>
    <property type="match status" value="1"/>
</dbReference>
<dbReference type="GO" id="GO:0003964">
    <property type="term" value="F:RNA-directed DNA polymerase activity"/>
    <property type="evidence" value="ECO:0007669"/>
    <property type="project" value="UniProtKB-KW"/>
</dbReference>
<accession>A0A7L1S4H0</accession>
<feature type="non-terminal residue" evidence="10">
    <location>
        <position position="1"/>
    </location>
</feature>
<evidence type="ECO:0000256" key="8">
    <source>
        <dbReference type="ARBA" id="ARBA00022918"/>
    </source>
</evidence>
<keyword evidence="4" id="KW-0548">Nucleotidyltransferase</keyword>
<keyword evidence="7" id="KW-0378">Hydrolase</keyword>
<dbReference type="EC" id="3.1.26.4" evidence="2"/>
<evidence type="ECO:0000313" key="10">
    <source>
        <dbReference type="EMBL" id="NXO43666.1"/>
    </source>
</evidence>
<dbReference type="InterPro" id="IPR043502">
    <property type="entry name" value="DNA/RNA_pol_sf"/>
</dbReference>
<dbReference type="GO" id="GO:0035613">
    <property type="term" value="F:RNA stem-loop binding"/>
    <property type="evidence" value="ECO:0007669"/>
    <property type="project" value="TreeGrafter"/>
</dbReference>